<evidence type="ECO:0000313" key="2">
    <source>
        <dbReference type="EMBL" id="CAB4158768.1"/>
    </source>
</evidence>
<protein>
    <submittedName>
        <fullName evidence="1">Uncharacterized protein</fullName>
    </submittedName>
</protein>
<dbReference type="EMBL" id="LR796681">
    <property type="protein sequence ID" value="CAB4158768.1"/>
    <property type="molecule type" value="Genomic_DNA"/>
</dbReference>
<evidence type="ECO:0000313" key="1">
    <source>
        <dbReference type="EMBL" id="CAB4142676.1"/>
    </source>
</evidence>
<name>A0A6J5MCF9_9CAUD</name>
<reference evidence="1" key="1">
    <citation type="submission" date="2020-04" db="EMBL/GenBank/DDBJ databases">
        <authorList>
            <person name="Chiriac C."/>
            <person name="Salcher M."/>
            <person name="Ghai R."/>
            <person name="Kavagutti S V."/>
        </authorList>
    </citation>
    <scope>NUCLEOTIDE SEQUENCE</scope>
</reference>
<sequence>MDNYKIIHKIALGEPGSTVTQKELEDAGVNIDALVASGHLECDKKATRPKAQTEE</sequence>
<organism evidence="1">
    <name type="scientific">uncultured Caudovirales phage</name>
    <dbReference type="NCBI Taxonomy" id="2100421"/>
    <lineage>
        <taxon>Viruses</taxon>
        <taxon>Duplodnaviria</taxon>
        <taxon>Heunggongvirae</taxon>
        <taxon>Uroviricota</taxon>
        <taxon>Caudoviricetes</taxon>
        <taxon>Peduoviridae</taxon>
        <taxon>Maltschvirus</taxon>
        <taxon>Maltschvirus maltsch</taxon>
    </lineage>
</organism>
<accession>A0A6J5MCF9</accession>
<proteinExistence type="predicted"/>
<gene>
    <name evidence="1" type="ORF">UFOVP433_29</name>
    <name evidence="2" type="ORF">UFOVP702_32</name>
</gene>
<dbReference type="EMBL" id="LR796410">
    <property type="protein sequence ID" value="CAB4142676.1"/>
    <property type="molecule type" value="Genomic_DNA"/>
</dbReference>